<comment type="caution">
    <text evidence="10">The sequence shown here is derived from an EMBL/GenBank/DDBJ whole genome shotgun (WGS) entry which is preliminary data.</text>
</comment>
<dbReference type="PANTHER" id="PTHR23501">
    <property type="entry name" value="MAJOR FACILITATOR SUPERFAMILY"/>
    <property type="match status" value="1"/>
</dbReference>
<feature type="region of interest" description="Disordered" evidence="7">
    <location>
        <begin position="1"/>
        <end position="32"/>
    </location>
</feature>
<evidence type="ECO:0000256" key="1">
    <source>
        <dbReference type="ARBA" id="ARBA00004141"/>
    </source>
</evidence>
<keyword evidence="4 8" id="KW-0812">Transmembrane</keyword>
<proteinExistence type="inferred from homology"/>
<evidence type="ECO:0000256" key="2">
    <source>
        <dbReference type="ARBA" id="ARBA00007520"/>
    </source>
</evidence>
<accession>A0ABR1WPW5</accession>
<dbReference type="Gene3D" id="1.20.1250.20">
    <property type="entry name" value="MFS general substrate transporter like domains"/>
    <property type="match status" value="1"/>
</dbReference>
<evidence type="ECO:0000256" key="4">
    <source>
        <dbReference type="ARBA" id="ARBA00022692"/>
    </source>
</evidence>
<dbReference type="PROSITE" id="PS50850">
    <property type="entry name" value="MFS"/>
    <property type="match status" value="1"/>
</dbReference>
<dbReference type="InterPro" id="IPR020846">
    <property type="entry name" value="MFS_dom"/>
</dbReference>
<evidence type="ECO:0000256" key="8">
    <source>
        <dbReference type="SAM" id="Phobius"/>
    </source>
</evidence>
<evidence type="ECO:0000256" key="5">
    <source>
        <dbReference type="ARBA" id="ARBA00022989"/>
    </source>
</evidence>
<dbReference type="InterPro" id="IPR011701">
    <property type="entry name" value="MFS"/>
</dbReference>
<feature type="domain" description="Major facilitator superfamily (MFS) profile" evidence="9">
    <location>
        <begin position="60"/>
        <end position="425"/>
    </location>
</feature>
<name>A0ABR1WPW5_9PEZI</name>
<evidence type="ECO:0000313" key="10">
    <source>
        <dbReference type="EMBL" id="KAK8084139.1"/>
    </source>
</evidence>
<feature type="transmembrane region" description="Helical" evidence="8">
    <location>
        <begin position="94"/>
        <end position="112"/>
    </location>
</feature>
<feature type="transmembrane region" description="Helical" evidence="8">
    <location>
        <begin position="212"/>
        <end position="232"/>
    </location>
</feature>
<evidence type="ECO:0000259" key="9">
    <source>
        <dbReference type="PROSITE" id="PS50850"/>
    </source>
</evidence>
<dbReference type="Proteomes" id="UP001446871">
    <property type="component" value="Unassembled WGS sequence"/>
</dbReference>
<reference evidence="10 11" key="1">
    <citation type="submission" date="2023-01" db="EMBL/GenBank/DDBJ databases">
        <title>Analysis of 21 Apiospora genomes using comparative genomics revels a genus with tremendous synthesis potential of carbohydrate active enzymes and secondary metabolites.</title>
        <authorList>
            <person name="Sorensen T."/>
        </authorList>
    </citation>
    <scope>NUCLEOTIDE SEQUENCE [LARGE SCALE GENOMIC DNA]</scope>
    <source>
        <strain evidence="10 11">CBS 83171</strain>
    </source>
</reference>
<comment type="similarity">
    <text evidence="2">Belongs to the major facilitator superfamily. TCR/Tet family.</text>
</comment>
<feature type="transmembrane region" description="Helical" evidence="8">
    <location>
        <begin position="389"/>
        <end position="412"/>
    </location>
</feature>
<keyword evidence="3" id="KW-0813">Transport</keyword>
<feature type="transmembrane region" description="Helical" evidence="8">
    <location>
        <begin position="183"/>
        <end position="206"/>
    </location>
</feature>
<dbReference type="PANTHER" id="PTHR23501:SF12">
    <property type="entry name" value="MAJOR FACILITATOR SUPERFAMILY (MFS) PROFILE DOMAIN-CONTAINING PROTEIN-RELATED"/>
    <property type="match status" value="1"/>
</dbReference>
<evidence type="ECO:0000256" key="6">
    <source>
        <dbReference type="ARBA" id="ARBA00023136"/>
    </source>
</evidence>
<sequence length="425" mass="46375">MSSASHPGPGGEKNTESGLENGALPPSDSAPQRVGRQIRGFKLPHWNTSADRRTTQWFMLLFSIYSSMFIFALDNTITANLVPVISNQFDAVDLLPWLSVGFMLGGYVALLPMGKLYAKFDAKWLYVINIVLFLGFSALCGAAPNMSAMIVGRVFLGVSGAAMYCGIMILVAIHTEEQERPAYFSITAVIWSVGTVLGPIIGGAFALVTWRWAFYINLIIGGVFTPITFVILPSSDQLPKSVDFLQRIKNFDLVGTIFLVAFSICLVMAINFGGVPYAWNSGSIIALFVVGTAFATAFGLQQKLSWLTTSDNRIFPAPLLRHKEAVLLAISITASNAGSFIPIYYIPVYFQSSMGDSPLMAGVHLIPLIVISSFFNLSQGFLMIRFGYYWPWFLGGGALLLAGNVMLCTQTFDLMGPKDVPRQIC</sequence>
<feature type="transmembrane region" description="Helical" evidence="8">
    <location>
        <begin position="325"/>
        <end position="346"/>
    </location>
</feature>
<feature type="transmembrane region" description="Helical" evidence="8">
    <location>
        <begin position="150"/>
        <end position="171"/>
    </location>
</feature>
<gene>
    <name evidence="10" type="ORF">PG996_002920</name>
</gene>
<dbReference type="SUPFAM" id="SSF103473">
    <property type="entry name" value="MFS general substrate transporter"/>
    <property type="match status" value="1"/>
</dbReference>
<feature type="transmembrane region" description="Helical" evidence="8">
    <location>
        <begin position="57"/>
        <end position="74"/>
    </location>
</feature>
<organism evidence="10 11">
    <name type="scientific">Apiospora saccharicola</name>
    <dbReference type="NCBI Taxonomy" id="335842"/>
    <lineage>
        <taxon>Eukaryota</taxon>
        <taxon>Fungi</taxon>
        <taxon>Dikarya</taxon>
        <taxon>Ascomycota</taxon>
        <taxon>Pezizomycotina</taxon>
        <taxon>Sordariomycetes</taxon>
        <taxon>Xylariomycetidae</taxon>
        <taxon>Amphisphaeriales</taxon>
        <taxon>Apiosporaceae</taxon>
        <taxon>Apiospora</taxon>
    </lineage>
</organism>
<dbReference type="InterPro" id="IPR036259">
    <property type="entry name" value="MFS_trans_sf"/>
</dbReference>
<feature type="transmembrane region" description="Helical" evidence="8">
    <location>
        <begin position="124"/>
        <end position="144"/>
    </location>
</feature>
<keyword evidence="5 8" id="KW-1133">Transmembrane helix</keyword>
<protein>
    <submittedName>
        <fullName evidence="10">MFS general substrate transporter</fullName>
    </submittedName>
</protein>
<comment type="subcellular location">
    <subcellularLocation>
        <location evidence="1">Membrane</location>
        <topology evidence="1">Multi-pass membrane protein</topology>
    </subcellularLocation>
</comment>
<keyword evidence="6 8" id="KW-0472">Membrane</keyword>
<dbReference type="EMBL" id="JAQQWM010000001">
    <property type="protein sequence ID" value="KAK8084139.1"/>
    <property type="molecule type" value="Genomic_DNA"/>
</dbReference>
<feature type="transmembrane region" description="Helical" evidence="8">
    <location>
        <begin position="253"/>
        <end position="272"/>
    </location>
</feature>
<feature type="transmembrane region" description="Helical" evidence="8">
    <location>
        <begin position="278"/>
        <end position="300"/>
    </location>
</feature>
<evidence type="ECO:0000256" key="7">
    <source>
        <dbReference type="SAM" id="MobiDB-lite"/>
    </source>
</evidence>
<evidence type="ECO:0000256" key="3">
    <source>
        <dbReference type="ARBA" id="ARBA00022448"/>
    </source>
</evidence>
<feature type="transmembrane region" description="Helical" evidence="8">
    <location>
        <begin position="358"/>
        <end position="377"/>
    </location>
</feature>
<evidence type="ECO:0000313" key="11">
    <source>
        <dbReference type="Proteomes" id="UP001446871"/>
    </source>
</evidence>
<keyword evidence="11" id="KW-1185">Reference proteome</keyword>
<dbReference type="Pfam" id="PF07690">
    <property type="entry name" value="MFS_1"/>
    <property type="match status" value="1"/>
</dbReference>